<feature type="binding site" evidence="13">
    <location>
        <position position="141"/>
    </location>
    <ligand>
        <name>Zn(2+)</name>
        <dbReference type="ChEBI" id="CHEBI:29105"/>
    </ligand>
</feature>
<organism evidence="15 16">
    <name type="scientific">Solidesulfovibrio carbinoliphilus subsp. oakridgensis</name>
    <dbReference type="NCBI Taxonomy" id="694327"/>
    <lineage>
        <taxon>Bacteria</taxon>
        <taxon>Pseudomonadati</taxon>
        <taxon>Thermodesulfobacteriota</taxon>
        <taxon>Desulfovibrionia</taxon>
        <taxon>Desulfovibrionales</taxon>
        <taxon>Desulfovibrionaceae</taxon>
        <taxon>Solidesulfovibrio</taxon>
    </lineage>
</organism>
<keyword evidence="7 13" id="KW-0479">Metal-binding</keyword>
<evidence type="ECO:0000256" key="7">
    <source>
        <dbReference type="ARBA" id="ARBA00022723"/>
    </source>
</evidence>
<feature type="binding site" evidence="13">
    <location>
        <position position="101"/>
    </location>
    <ligand>
        <name>Zn(2+)</name>
        <dbReference type="ChEBI" id="CHEBI:29105"/>
    </ligand>
</feature>
<feature type="binding site" evidence="14">
    <location>
        <position position="113"/>
    </location>
    <ligand>
        <name>Fe cation</name>
        <dbReference type="ChEBI" id="CHEBI:24875"/>
    </ligand>
</feature>
<keyword evidence="16" id="KW-1185">Reference proteome</keyword>
<evidence type="ECO:0000313" key="15">
    <source>
        <dbReference type="EMBL" id="EHJ48512.1"/>
    </source>
</evidence>
<dbReference type="InterPro" id="IPR036390">
    <property type="entry name" value="WH_DNA-bd_sf"/>
</dbReference>
<dbReference type="RefSeq" id="WP_009181885.1">
    <property type="nucleotide sequence ID" value="NZ_CM001368.1"/>
</dbReference>
<keyword evidence="5" id="KW-0963">Cytoplasm</keyword>
<keyword evidence="12" id="KW-0804">Transcription</keyword>
<dbReference type="PANTHER" id="PTHR33202">
    <property type="entry name" value="ZINC UPTAKE REGULATION PROTEIN"/>
    <property type="match status" value="1"/>
</dbReference>
<evidence type="ECO:0000256" key="5">
    <source>
        <dbReference type="ARBA" id="ARBA00022490"/>
    </source>
</evidence>
<keyword evidence="11" id="KW-0238">DNA-binding</keyword>
<dbReference type="EMBL" id="CM001368">
    <property type="protein sequence ID" value="EHJ48512.1"/>
    <property type="molecule type" value="Genomic_DNA"/>
</dbReference>
<gene>
    <name evidence="15" type="ORF">DFW101_2508</name>
</gene>
<dbReference type="GO" id="GO:0000976">
    <property type="term" value="F:transcription cis-regulatory region binding"/>
    <property type="evidence" value="ECO:0007669"/>
    <property type="project" value="TreeGrafter"/>
</dbReference>
<comment type="similarity">
    <text evidence="2">Belongs to the Fur family.</text>
</comment>
<evidence type="ECO:0000256" key="10">
    <source>
        <dbReference type="ARBA" id="ARBA00023015"/>
    </source>
</evidence>
<dbReference type="GO" id="GO:0008270">
    <property type="term" value="F:zinc ion binding"/>
    <property type="evidence" value="ECO:0007669"/>
    <property type="project" value="TreeGrafter"/>
</dbReference>
<keyword evidence="6" id="KW-0678">Repressor</keyword>
<dbReference type="Gene3D" id="1.10.10.10">
    <property type="entry name" value="Winged helix-like DNA-binding domain superfamily/Winged helix DNA-binding domain"/>
    <property type="match status" value="1"/>
</dbReference>
<evidence type="ECO:0000256" key="11">
    <source>
        <dbReference type="ARBA" id="ARBA00023125"/>
    </source>
</evidence>
<keyword evidence="10" id="KW-0805">Transcription regulation</keyword>
<feature type="binding site" evidence="14">
    <location>
        <position position="130"/>
    </location>
    <ligand>
        <name>Fe cation</name>
        <dbReference type="ChEBI" id="CHEBI:24875"/>
    </ligand>
</feature>
<dbReference type="InterPro" id="IPR043135">
    <property type="entry name" value="Fur_C"/>
</dbReference>
<comment type="cofactor">
    <cofactor evidence="13">
        <name>Zn(2+)</name>
        <dbReference type="ChEBI" id="CHEBI:29105"/>
    </cofactor>
    <text evidence="13">Binds 1 zinc ion per subunit.</text>
</comment>
<feature type="binding site" evidence="14">
    <location>
        <position position="92"/>
    </location>
    <ligand>
        <name>Fe cation</name>
        <dbReference type="ChEBI" id="CHEBI:24875"/>
    </ligand>
</feature>
<dbReference type="PANTHER" id="PTHR33202:SF2">
    <property type="entry name" value="FERRIC UPTAKE REGULATION PROTEIN"/>
    <property type="match status" value="1"/>
</dbReference>
<keyword evidence="8 13" id="KW-0862">Zinc</keyword>
<dbReference type="InterPro" id="IPR036388">
    <property type="entry name" value="WH-like_DNA-bd_sf"/>
</dbReference>
<dbReference type="HOGENOM" id="CLU_096072_3_1_7"/>
<dbReference type="AlphaFoldDB" id="G7Q729"/>
<keyword evidence="9 14" id="KW-0408">Iron</keyword>
<comment type="subcellular location">
    <subcellularLocation>
        <location evidence="1">Cytoplasm</location>
    </subcellularLocation>
</comment>
<comment type="subunit">
    <text evidence="3">Homodimer.</text>
</comment>
<reference evidence="16" key="1">
    <citation type="journal article" date="2015" name="Genome Announc.">
        <title>High-Quality Draft Genome Sequence of Desulfovibrio carbinoliphilus FW-101-2B, an Organic Acid-Oxidizing Sulfate-Reducing Bacterium Isolated from Uranium(VI)-Contaminated Groundwater.</title>
        <authorList>
            <person name="Ramsay B.D."/>
            <person name="Hwang C."/>
            <person name="Woo H.L."/>
            <person name="Carroll S.L."/>
            <person name="Lucas S."/>
            <person name="Han J."/>
            <person name="Lapidus A.L."/>
            <person name="Cheng J.F."/>
            <person name="Goodwin L.A."/>
            <person name="Pitluck S."/>
            <person name="Peters L."/>
            <person name="Chertkov O."/>
            <person name="Held B."/>
            <person name="Detter J.C."/>
            <person name="Han C.S."/>
            <person name="Tapia R."/>
            <person name="Land M.L."/>
            <person name="Hauser L.J."/>
            <person name="Kyrpides N.C."/>
            <person name="Ivanova N.N."/>
            <person name="Mikhailova N."/>
            <person name="Pagani I."/>
            <person name="Woyke T."/>
            <person name="Arkin A.P."/>
            <person name="Dehal P."/>
            <person name="Chivian D."/>
            <person name="Criddle C.S."/>
            <person name="Wu W."/>
            <person name="Chakraborty R."/>
            <person name="Hazen T.C."/>
            <person name="Fields M.W."/>
        </authorList>
    </citation>
    <scope>NUCLEOTIDE SEQUENCE [LARGE SCALE GENOMIC DNA]</scope>
    <source>
        <strain evidence="16">FW-101-2B</strain>
    </source>
</reference>
<dbReference type="GO" id="GO:0005829">
    <property type="term" value="C:cytosol"/>
    <property type="evidence" value="ECO:0007669"/>
    <property type="project" value="TreeGrafter"/>
</dbReference>
<evidence type="ECO:0000256" key="9">
    <source>
        <dbReference type="ARBA" id="ARBA00023004"/>
    </source>
</evidence>
<evidence type="ECO:0000256" key="8">
    <source>
        <dbReference type="ARBA" id="ARBA00022833"/>
    </source>
</evidence>
<dbReference type="CDD" id="cd07153">
    <property type="entry name" value="Fur_like"/>
    <property type="match status" value="1"/>
</dbReference>
<dbReference type="GO" id="GO:0045892">
    <property type="term" value="P:negative regulation of DNA-templated transcription"/>
    <property type="evidence" value="ECO:0007669"/>
    <property type="project" value="TreeGrafter"/>
</dbReference>
<dbReference type="GO" id="GO:0003700">
    <property type="term" value="F:DNA-binding transcription factor activity"/>
    <property type="evidence" value="ECO:0007669"/>
    <property type="project" value="InterPro"/>
</dbReference>
<evidence type="ECO:0000256" key="2">
    <source>
        <dbReference type="ARBA" id="ARBA00007957"/>
    </source>
</evidence>
<name>G7Q729_9BACT</name>
<dbReference type="STRING" id="694327.DFW101_2508"/>
<evidence type="ECO:0000256" key="6">
    <source>
        <dbReference type="ARBA" id="ARBA00022491"/>
    </source>
</evidence>
<evidence type="ECO:0000256" key="13">
    <source>
        <dbReference type="PIRSR" id="PIRSR602481-1"/>
    </source>
</evidence>
<accession>G7Q729</accession>
<evidence type="ECO:0000256" key="1">
    <source>
        <dbReference type="ARBA" id="ARBA00004496"/>
    </source>
</evidence>
<evidence type="ECO:0000313" key="16">
    <source>
        <dbReference type="Proteomes" id="UP000004662"/>
    </source>
</evidence>
<evidence type="ECO:0000256" key="14">
    <source>
        <dbReference type="PIRSR" id="PIRSR602481-2"/>
    </source>
</evidence>
<protein>
    <recommendedName>
        <fullName evidence="4">Ferric uptake regulation protein</fullName>
    </recommendedName>
</protein>
<dbReference type="FunFam" id="3.30.1490.190:FF:000001">
    <property type="entry name" value="Ferric uptake regulation protein"/>
    <property type="match status" value="1"/>
</dbReference>
<feature type="binding site" evidence="13">
    <location>
        <position position="138"/>
    </location>
    <ligand>
        <name>Zn(2+)</name>
        <dbReference type="ChEBI" id="CHEBI:29105"/>
    </ligand>
</feature>
<sequence length="149" mass="16813">MTKDPYAIFSDFVARKKLKMTPQRRQILDVFLAEEGHVTSEELYQKVKRDASSIGQATVYRTLKLLADSGLAKAVEFGDGAMRYEILYGQTHHDHLICEECGVNVEVVDPAIERLQEEVARRHGFALTGHKLYLYGLCPDCQKKRAGGL</sequence>
<dbReference type="Gene3D" id="3.30.1490.190">
    <property type="match status" value="1"/>
</dbReference>
<dbReference type="Pfam" id="PF01475">
    <property type="entry name" value="FUR"/>
    <property type="match status" value="1"/>
</dbReference>
<dbReference type="SUPFAM" id="SSF46785">
    <property type="entry name" value="Winged helix' DNA-binding domain"/>
    <property type="match status" value="1"/>
</dbReference>
<feature type="binding site" evidence="13">
    <location>
        <position position="98"/>
    </location>
    <ligand>
        <name>Zn(2+)</name>
        <dbReference type="ChEBI" id="CHEBI:29105"/>
    </ligand>
</feature>
<dbReference type="InterPro" id="IPR002481">
    <property type="entry name" value="FUR"/>
</dbReference>
<dbReference type="eggNOG" id="COG0735">
    <property type="taxonomic scope" value="Bacteria"/>
</dbReference>
<feature type="binding site" evidence="14">
    <location>
        <position position="94"/>
    </location>
    <ligand>
        <name>Fe cation</name>
        <dbReference type="ChEBI" id="CHEBI:24875"/>
    </ligand>
</feature>
<dbReference type="OrthoDB" id="8659436at2"/>
<evidence type="ECO:0000256" key="3">
    <source>
        <dbReference type="ARBA" id="ARBA00011738"/>
    </source>
</evidence>
<proteinExistence type="inferred from homology"/>
<dbReference type="Proteomes" id="UP000004662">
    <property type="component" value="Chromosome"/>
</dbReference>
<evidence type="ECO:0000256" key="12">
    <source>
        <dbReference type="ARBA" id="ARBA00023163"/>
    </source>
</evidence>
<comment type="cofactor">
    <cofactor evidence="14">
        <name>Mn(2+)</name>
        <dbReference type="ChEBI" id="CHEBI:29035"/>
    </cofactor>
    <cofactor evidence="14">
        <name>Fe(2+)</name>
        <dbReference type="ChEBI" id="CHEBI:29033"/>
    </cofactor>
    <text evidence="14">Binds 1 Mn(2+) or Fe(2+) ion per subunit.</text>
</comment>
<evidence type="ECO:0000256" key="4">
    <source>
        <dbReference type="ARBA" id="ARBA00020910"/>
    </source>
</evidence>
<dbReference type="GO" id="GO:1900376">
    <property type="term" value="P:regulation of secondary metabolite biosynthetic process"/>
    <property type="evidence" value="ECO:0007669"/>
    <property type="project" value="TreeGrafter"/>
</dbReference>